<sequence>MFKVGDKAILQITFEMVERGFDYTFDDHEDVDQFVRGDMVDILKIIDIKVTERHEQLAVIYDPKTFASTTVAMQHLKPVKNTININVPVKINVDAKKIADALTNMNEAIKKGVKVRVGDPKKSEKGMLGTEDMKIIGGTITTKDIFKDTSMHVGGMLRGNNKITY</sequence>
<name>A0ABT3EYK7_9BACI</name>
<gene>
    <name evidence="1" type="ORF">NGM45_23030</name>
</gene>
<keyword evidence="2" id="KW-1185">Reference proteome</keyword>
<proteinExistence type="predicted"/>
<organism evidence="1 2">
    <name type="scientific">Bacillus pretiosus</name>
    <dbReference type="NCBI Taxonomy" id="2983392"/>
    <lineage>
        <taxon>Bacteria</taxon>
        <taxon>Bacillati</taxon>
        <taxon>Bacillota</taxon>
        <taxon>Bacilli</taxon>
        <taxon>Bacillales</taxon>
        <taxon>Bacillaceae</taxon>
        <taxon>Bacillus</taxon>
    </lineage>
</organism>
<dbReference type="GeneID" id="301200763"/>
<reference evidence="1" key="1">
    <citation type="submission" date="2022-10" db="EMBL/GenBank/DDBJ databases">
        <title>De novo draft assembly of the Pseudomonas pretiosus genome isolated from the plants rhizorohere.</title>
        <authorList>
            <person name="Robas M."/>
            <person name="Fernandez V.M."/>
            <person name="Provanza A."/>
            <person name="Jimenez P.A."/>
        </authorList>
    </citation>
    <scope>NUCLEOTIDE SEQUENCE</scope>
    <source>
        <strain evidence="1">SAICEU11T</strain>
    </source>
</reference>
<evidence type="ECO:0000313" key="1">
    <source>
        <dbReference type="EMBL" id="MCW1241902.1"/>
    </source>
</evidence>
<comment type="caution">
    <text evidence="1">The sequence shown here is derived from an EMBL/GenBank/DDBJ whole genome shotgun (WGS) entry which is preliminary data.</text>
</comment>
<accession>A0ABT3EYK7</accession>
<dbReference type="Proteomes" id="UP001060566">
    <property type="component" value="Unassembled WGS sequence"/>
</dbReference>
<dbReference type="EMBL" id="JAOXJG010000026">
    <property type="protein sequence ID" value="MCW1241902.1"/>
    <property type="molecule type" value="Genomic_DNA"/>
</dbReference>
<evidence type="ECO:0000313" key="2">
    <source>
        <dbReference type="Proteomes" id="UP001060566"/>
    </source>
</evidence>
<dbReference type="RefSeq" id="WP_264462806.1">
    <property type="nucleotide sequence ID" value="NZ_JAOXJG010000026.1"/>
</dbReference>
<protein>
    <submittedName>
        <fullName evidence="1">Uncharacterized protein</fullName>
    </submittedName>
</protein>